<dbReference type="PANTHER" id="PTHR24096">
    <property type="entry name" value="LONG-CHAIN-FATTY-ACID--COA LIGASE"/>
    <property type="match status" value="1"/>
</dbReference>
<dbReference type="KEGG" id="clec:106674050"/>
<dbReference type="AlphaFoldDB" id="A0A8I6SBJ0"/>
<evidence type="ECO:0000259" key="6">
    <source>
        <dbReference type="Pfam" id="PF00501"/>
    </source>
</evidence>
<feature type="domain" description="AMP-binding enzyme C-terminal" evidence="7">
    <location>
        <begin position="445"/>
        <end position="521"/>
    </location>
</feature>
<dbReference type="PANTHER" id="PTHR24096:SF149">
    <property type="entry name" value="AMP-BINDING DOMAIN-CONTAINING PROTEIN-RELATED"/>
    <property type="match status" value="1"/>
</dbReference>
<reference evidence="8" key="1">
    <citation type="submission" date="2022-01" db="UniProtKB">
        <authorList>
            <consortium name="EnsemblMetazoa"/>
        </authorList>
    </citation>
    <scope>IDENTIFICATION</scope>
</reference>
<dbReference type="InterPro" id="IPR025110">
    <property type="entry name" value="AMP-bd_C"/>
</dbReference>
<dbReference type="SUPFAM" id="SSF56801">
    <property type="entry name" value="Acetyl-CoA synthetase-like"/>
    <property type="match status" value="1"/>
</dbReference>
<keyword evidence="9" id="KW-1185">Reference proteome</keyword>
<evidence type="ECO:0000256" key="3">
    <source>
        <dbReference type="ARBA" id="ARBA00022598"/>
    </source>
</evidence>
<proteinExistence type="inferred from homology"/>
<dbReference type="GO" id="GO:0016405">
    <property type="term" value="F:CoA-ligase activity"/>
    <property type="evidence" value="ECO:0007669"/>
    <property type="project" value="TreeGrafter"/>
</dbReference>
<evidence type="ECO:0000256" key="5">
    <source>
        <dbReference type="SAM" id="Phobius"/>
    </source>
</evidence>
<dbReference type="EnsemblMetazoa" id="XM_014406491.2">
    <property type="protein sequence ID" value="XP_014261977.1"/>
    <property type="gene ID" value="LOC106674050"/>
</dbReference>
<comment type="similarity">
    <text evidence="2">Belongs to the ATP-dependent AMP-binding enzyme family.</text>
</comment>
<dbReference type="PROSITE" id="PS00455">
    <property type="entry name" value="AMP_BINDING"/>
    <property type="match status" value="1"/>
</dbReference>
<dbReference type="Gene3D" id="3.40.50.12780">
    <property type="entry name" value="N-terminal domain of ligase-like"/>
    <property type="match status" value="1"/>
</dbReference>
<keyword evidence="3" id="KW-0436">Ligase</keyword>
<dbReference type="FunFam" id="3.30.300.30:FF:000007">
    <property type="entry name" value="4-coumarate--CoA ligase 2"/>
    <property type="match status" value="1"/>
</dbReference>
<dbReference type="InterPro" id="IPR042099">
    <property type="entry name" value="ANL_N_sf"/>
</dbReference>
<feature type="transmembrane region" description="Helical" evidence="5">
    <location>
        <begin position="228"/>
        <end position="248"/>
    </location>
</feature>
<protein>
    <submittedName>
        <fullName evidence="8">Uncharacterized protein</fullName>
    </submittedName>
</protein>
<comment type="subcellular location">
    <subcellularLocation>
        <location evidence="1">Peroxisome</location>
    </subcellularLocation>
</comment>
<dbReference type="InterPro" id="IPR045851">
    <property type="entry name" value="AMP-bd_C_sf"/>
</dbReference>
<evidence type="ECO:0000256" key="1">
    <source>
        <dbReference type="ARBA" id="ARBA00004275"/>
    </source>
</evidence>
<dbReference type="InterPro" id="IPR020845">
    <property type="entry name" value="AMP-binding_CS"/>
</dbReference>
<keyword evidence="4" id="KW-0576">Peroxisome</keyword>
<feature type="domain" description="AMP-dependent synthetase/ligase" evidence="6">
    <location>
        <begin position="30"/>
        <end position="394"/>
    </location>
</feature>
<dbReference type="GO" id="GO:0005777">
    <property type="term" value="C:peroxisome"/>
    <property type="evidence" value="ECO:0007669"/>
    <property type="project" value="UniProtKB-SubCell"/>
</dbReference>
<sequence length="532" mass="58768">MDSHLQDTKRSSPPLNTEGAYNVVDFILQTIKQHGNEIAQIESETKKSITFEEIIGRVNWLGSLLVNAGIRNGDVICIISKNSLDYSWLLLGALQAGAACALYSPYTKKREIAHFVKVSKPRYVIAPEIEDEQLSVLLESDVEVIYTTFKLNHYGTKIRPYSELIIPDSEVRGSAKWKISTCKADLDDPALILASSGSTGLPKGVLLSHNNLVSALCHSKLLMRRSSIGLGLMPFFHAYGLGLMLMALCEGTKFITMSKFSMDKFLEIVQTYKISNLYLVPSLVASLGKSVGATAKELSSVREIFTGAGPITLSQQKSLLAKLHPSAKLYHSYGMTETTFVVLFGEHREDKPGSAGTLVPGIKAQIVTENGNLVKPGQIGELQLKGSLVMLGYFENEEATNATKDKNGWLHTGDLVFKDIDGYYYIIDRIKELIKYQGFQISPTELELALLEHKAIAEVAVIGVPHEIYGEVPKAFVVKNKGYDISENEIISLLRSEHSSYKQLRGGVEFIEQLPKSPSGKILKKKLRELVQ</sequence>
<dbReference type="InterPro" id="IPR000873">
    <property type="entry name" value="AMP-dep_synth/lig_dom"/>
</dbReference>
<keyword evidence="5" id="KW-1133">Transmembrane helix</keyword>
<dbReference type="OMA" id="EADRRIW"/>
<evidence type="ECO:0000256" key="2">
    <source>
        <dbReference type="ARBA" id="ARBA00006432"/>
    </source>
</evidence>
<evidence type="ECO:0000256" key="4">
    <source>
        <dbReference type="ARBA" id="ARBA00023140"/>
    </source>
</evidence>
<dbReference type="Gene3D" id="3.30.300.30">
    <property type="match status" value="1"/>
</dbReference>
<evidence type="ECO:0000259" key="7">
    <source>
        <dbReference type="Pfam" id="PF13193"/>
    </source>
</evidence>
<name>A0A8I6SBJ0_CIMLE</name>
<evidence type="ECO:0000313" key="9">
    <source>
        <dbReference type="Proteomes" id="UP000494040"/>
    </source>
</evidence>
<dbReference type="Proteomes" id="UP000494040">
    <property type="component" value="Unassembled WGS sequence"/>
</dbReference>
<dbReference type="Pfam" id="PF13193">
    <property type="entry name" value="AMP-binding_C"/>
    <property type="match status" value="1"/>
</dbReference>
<accession>A0A8I6SBJ0</accession>
<dbReference type="Pfam" id="PF00501">
    <property type="entry name" value="AMP-binding"/>
    <property type="match status" value="1"/>
</dbReference>
<keyword evidence="5" id="KW-0812">Transmembrane</keyword>
<evidence type="ECO:0000313" key="8">
    <source>
        <dbReference type="EnsemblMetazoa" id="XP_014261977.1"/>
    </source>
</evidence>
<gene>
    <name evidence="8" type="primary">106674050</name>
</gene>
<dbReference type="OrthoDB" id="10253869at2759"/>
<keyword evidence="5" id="KW-0472">Membrane</keyword>
<organism evidence="8 9">
    <name type="scientific">Cimex lectularius</name>
    <name type="common">Bed bug</name>
    <name type="synonym">Acanthia lectularia</name>
    <dbReference type="NCBI Taxonomy" id="79782"/>
    <lineage>
        <taxon>Eukaryota</taxon>
        <taxon>Metazoa</taxon>
        <taxon>Ecdysozoa</taxon>
        <taxon>Arthropoda</taxon>
        <taxon>Hexapoda</taxon>
        <taxon>Insecta</taxon>
        <taxon>Pterygota</taxon>
        <taxon>Neoptera</taxon>
        <taxon>Paraneoptera</taxon>
        <taxon>Hemiptera</taxon>
        <taxon>Heteroptera</taxon>
        <taxon>Panheteroptera</taxon>
        <taxon>Cimicomorpha</taxon>
        <taxon>Cimicidae</taxon>
        <taxon>Cimex</taxon>
    </lineage>
</organism>